<gene>
    <name evidence="1" type="primary">pglZ</name>
    <name evidence="1" type="ORF">E2N93_09935</name>
</gene>
<organism evidence="1 2">
    <name type="scientific">Ruminococcus bromii</name>
    <dbReference type="NCBI Taxonomy" id="40518"/>
    <lineage>
        <taxon>Bacteria</taxon>
        <taxon>Bacillati</taxon>
        <taxon>Bacillota</taxon>
        <taxon>Clostridia</taxon>
        <taxon>Eubacteriales</taxon>
        <taxon>Oscillospiraceae</taxon>
        <taxon>Ruminococcus</taxon>
    </lineage>
</organism>
<protein>
    <submittedName>
        <fullName evidence="1">BREX-4 system phosphatase PglZ</fullName>
    </submittedName>
</protein>
<dbReference type="EMBL" id="SNUZ01000013">
    <property type="protein sequence ID" value="MCL3788314.1"/>
    <property type="molecule type" value="Genomic_DNA"/>
</dbReference>
<dbReference type="NCBIfam" id="NF033445">
    <property type="entry name" value="BREX_PglZ_4"/>
    <property type="match status" value="1"/>
</dbReference>
<name>A0ABT0NJR5_9FIRM</name>
<proteinExistence type="predicted"/>
<dbReference type="Proteomes" id="UP001056693">
    <property type="component" value="Unassembled WGS sequence"/>
</dbReference>
<evidence type="ECO:0000313" key="1">
    <source>
        <dbReference type="EMBL" id="MCL3788314.1"/>
    </source>
</evidence>
<reference evidence="1 2" key="1">
    <citation type="submission" date="2019-03" db="EMBL/GenBank/DDBJ databases">
        <authorList>
            <person name="Molinero N."/>
            <person name="Sanchez B."/>
            <person name="Walker A."/>
            <person name="Duncan S."/>
            <person name="Delgado S."/>
            <person name="Margolles A."/>
        </authorList>
    </citation>
    <scope>NUCLEOTIDE SEQUENCE [LARGE SCALE GENOMIC DNA]</scope>
    <source>
        <strain evidence="1 2">IPLA60002</strain>
    </source>
</reference>
<comment type="caution">
    <text evidence="1">The sequence shown here is derived from an EMBL/GenBank/DDBJ whole genome shotgun (WGS) entry which is preliminary data.</text>
</comment>
<accession>A0ABT0NJR5</accession>
<sequence>MVTIAEIKEKLSQERSFGSRFPVRIIFVENLNEYSVLEHQLKGICDVTMNVADFCRAPDTVPQFDKIRQKLSECEGQHVLLLSVGEYLRICTKRELNPEHRQFRAFWESQQPEASKTRVIIPVFNCRDVFDRIIGAVDERQQDFVWTLDSTPSGETYSISVYSPKFKEAINPDADNLTAWFRDWQVILSRNVPCSIVTLQYGNVETSYGTVNIKPIDSPFRYLSDILVDGNVLVEKWQNNDFWSRAVSYASQFAAKKVPFERIVLDALNVTEFDFVSVAARWNTLNDFQKNLVWLWYRVYPTDEYYSYVCKKASNASEIPEKIRDEILLLSNRSERWIQERMAAVRALSFHDFDDAYFALMDKLPLDETKLKLLTYQTHEEKTYAVKVISNMLRSGAEPSAIATELLENNFPALASYMKDESGCDEAVDEYMAWYRKNKLINRYPGEYPVKMSFERFDARYKLMHKLQGKDCVSFWIDGFGTEYTPLFLHELKARGIVPEPVKLATALLPTETEYNHQWDEHDPLTIKWDRLDSFSHKGMPDDKSYYSCIVHQLSVFSEAAKKVEELLENHEYVVITGDHGSSRFAALAFHEENVVAITAPKKSTVHSFGRFCELGDNAGDVLSLPSTVPATSNGKHYLVMDNYQHFSVSGNAAGGNTDEHDVVGEIHGGNTVEERLVSVIVIKRKQPLPPVTCKPRSSFVTKKNGHVESTLTFSRPISTLEVSLGNNEATCAMNTDGTWRIILDGVSEEDIVLSVVANGRLLPAVTLKVKTPGISKNDDPFGGMEL</sequence>
<evidence type="ECO:0000313" key="2">
    <source>
        <dbReference type="Proteomes" id="UP001056693"/>
    </source>
</evidence>
<keyword evidence="2" id="KW-1185">Reference proteome</keyword>